<proteinExistence type="predicted"/>
<feature type="region of interest" description="Disordered" evidence="1">
    <location>
        <begin position="33"/>
        <end position="98"/>
    </location>
</feature>
<dbReference type="AlphaFoldDB" id="A0A4Z2E237"/>
<dbReference type="Proteomes" id="UP000314294">
    <property type="component" value="Unassembled WGS sequence"/>
</dbReference>
<organism evidence="2 3">
    <name type="scientific">Liparis tanakae</name>
    <name type="common">Tanaka's snailfish</name>
    <dbReference type="NCBI Taxonomy" id="230148"/>
    <lineage>
        <taxon>Eukaryota</taxon>
        <taxon>Metazoa</taxon>
        <taxon>Chordata</taxon>
        <taxon>Craniata</taxon>
        <taxon>Vertebrata</taxon>
        <taxon>Euteleostomi</taxon>
        <taxon>Actinopterygii</taxon>
        <taxon>Neopterygii</taxon>
        <taxon>Teleostei</taxon>
        <taxon>Neoteleostei</taxon>
        <taxon>Acanthomorphata</taxon>
        <taxon>Eupercaria</taxon>
        <taxon>Perciformes</taxon>
        <taxon>Cottioidei</taxon>
        <taxon>Cottales</taxon>
        <taxon>Liparidae</taxon>
        <taxon>Liparis</taxon>
    </lineage>
</organism>
<name>A0A4Z2E237_9TELE</name>
<keyword evidence="3" id="KW-1185">Reference proteome</keyword>
<protein>
    <submittedName>
        <fullName evidence="2">Uncharacterized protein</fullName>
    </submittedName>
</protein>
<evidence type="ECO:0000313" key="2">
    <source>
        <dbReference type="EMBL" id="TNN22803.1"/>
    </source>
</evidence>
<sequence length="123" mass="12822">MLLLTMSLRKRRGELLGDSLGDAALFLPPAAAAAAAPPPGIRGGSSSSSTKNCSADLPPPLQTSHPFSRQKRHSPNKHKELGAAAQPAQATPPPGRDWLAVVTPGRLARQPGEGCVVMLLMML</sequence>
<evidence type="ECO:0000313" key="3">
    <source>
        <dbReference type="Proteomes" id="UP000314294"/>
    </source>
</evidence>
<comment type="caution">
    <text evidence="2">The sequence shown here is derived from an EMBL/GenBank/DDBJ whole genome shotgun (WGS) entry which is preliminary data.</text>
</comment>
<evidence type="ECO:0000256" key="1">
    <source>
        <dbReference type="SAM" id="MobiDB-lite"/>
    </source>
</evidence>
<gene>
    <name evidence="2" type="ORF">EYF80_067082</name>
</gene>
<reference evidence="2 3" key="1">
    <citation type="submission" date="2019-03" db="EMBL/GenBank/DDBJ databases">
        <title>First draft genome of Liparis tanakae, snailfish: a comprehensive survey of snailfish specific genes.</title>
        <authorList>
            <person name="Kim W."/>
            <person name="Song I."/>
            <person name="Jeong J.-H."/>
            <person name="Kim D."/>
            <person name="Kim S."/>
            <person name="Ryu S."/>
            <person name="Song J.Y."/>
            <person name="Lee S.K."/>
        </authorList>
    </citation>
    <scope>NUCLEOTIDE SEQUENCE [LARGE SCALE GENOMIC DNA]</scope>
    <source>
        <tissue evidence="2">Muscle</tissue>
    </source>
</reference>
<dbReference type="EMBL" id="SRLO01020938">
    <property type="protein sequence ID" value="TNN22803.1"/>
    <property type="molecule type" value="Genomic_DNA"/>
</dbReference>
<accession>A0A4Z2E237</accession>